<feature type="compositionally biased region" description="Polar residues" evidence="1">
    <location>
        <begin position="293"/>
        <end position="309"/>
    </location>
</feature>
<organism evidence="2 3">
    <name type="scientific">Alterisphingorhabdus coralli</name>
    <dbReference type="NCBI Taxonomy" id="3071408"/>
    <lineage>
        <taxon>Bacteria</taxon>
        <taxon>Pseudomonadati</taxon>
        <taxon>Pseudomonadota</taxon>
        <taxon>Alphaproteobacteria</taxon>
        <taxon>Sphingomonadales</taxon>
        <taxon>Sphingomonadaceae</taxon>
        <taxon>Alterisphingorhabdus (ex Yan et al. 2024)</taxon>
    </lineage>
</organism>
<keyword evidence="3" id="KW-1185">Reference proteome</keyword>
<feature type="region of interest" description="Disordered" evidence="1">
    <location>
        <begin position="259"/>
        <end position="309"/>
    </location>
</feature>
<evidence type="ECO:0000313" key="3">
    <source>
        <dbReference type="Proteomes" id="UP001302429"/>
    </source>
</evidence>
<evidence type="ECO:0000256" key="1">
    <source>
        <dbReference type="SAM" id="MobiDB-lite"/>
    </source>
</evidence>
<evidence type="ECO:0000313" key="2">
    <source>
        <dbReference type="EMBL" id="WOE74922.1"/>
    </source>
</evidence>
<gene>
    <name evidence="2" type="ORF">RB602_13945</name>
</gene>
<sequence length="309" mass="34525">MLLSLCLCATVTIACSGNAQKPAADLVKHANPYCDNYVPYVVKDPKSKYTPEIKEMLRETGQIANDNGYSKFLYCVDFPGFTQTIYNRAIERQRSSLLSNFPNDQALVLDYLEKNEDFISEFITRTAILNTTKAQIYLKKGAEPDNIYGSGVIIDEELVNFAMTERAHDIVENTPTLANFCFQSEPYRDAVPNCDSIRDTVTALGVFDDDLSERFFKKLIYLRKAALGIMQMSFPRGFDKWFSDEELEAHGLTEAKRANRGGHGEALDVFTPIPTPGPISTRPAPPSGKVMTDENTGSTNKTRPQQSTN</sequence>
<dbReference type="Proteomes" id="UP001302429">
    <property type="component" value="Chromosome"/>
</dbReference>
<dbReference type="KEGG" id="acoa:RB602_13945"/>
<name>A0AA97F8C6_9SPHN</name>
<dbReference type="EMBL" id="CP136594">
    <property type="protein sequence ID" value="WOE74922.1"/>
    <property type="molecule type" value="Genomic_DNA"/>
</dbReference>
<protein>
    <submittedName>
        <fullName evidence="2">Uncharacterized protein</fullName>
    </submittedName>
</protein>
<proteinExistence type="predicted"/>
<dbReference type="AlphaFoldDB" id="A0AA97F8C6"/>
<reference evidence="2 3" key="1">
    <citation type="submission" date="2023-10" db="EMBL/GenBank/DDBJ databases">
        <title>Complete genome sequence of a Sphingomonadaceae bacterium.</title>
        <authorList>
            <person name="Yan C."/>
        </authorList>
    </citation>
    <scope>NUCLEOTIDE SEQUENCE [LARGE SCALE GENOMIC DNA]</scope>
    <source>
        <strain evidence="2 3">SCSIO 66989</strain>
    </source>
</reference>
<accession>A0AA97F8C6</accession>
<dbReference type="RefSeq" id="WP_317081370.1">
    <property type="nucleotide sequence ID" value="NZ_CP136594.1"/>
</dbReference>